<name>Q4T2F1_TETNG</name>
<dbReference type="KEGG" id="tng:GSTEN00008366G001"/>
<dbReference type="Pfam" id="PF04547">
    <property type="entry name" value="Anoctamin"/>
    <property type="match status" value="1"/>
</dbReference>
<feature type="region of interest" description="Disordered" evidence="7">
    <location>
        <begin position="162"/>
        <end position="182"/>
    </location>
</feature>
<keyword evidence="3 6" id="KW-0812">Transmembrane</keyword>
<keyword evidence="5 6" id="KW-0472">Membrane</keyword>
<comment type="caution">
    <text evidence="6">Lacks conserved residue(s) required for the propagation of feature annotation.</text>
</comment>
<dbReference type="AlphaFoldDB" id="Q4T2F1"/>
<reference evidence="9" key="2">
    <citation type="submission" date="2004-02" db="EMBL/GenBank/DDBJ databases">
        <authorList>
            <consortium name="Genoscope"/>
            <consortium name="Whitehead Institute Centre for Genome Research"/>
        </authorList>
    </citation>
    <scope>NUCLEOTIDE SEQUENCE</scope>
</reference>
<feature type="compositionally biased region" description="Pro residues" evidence="7">
    <location>
        <begin position="297"/>
        <end position="335"/>
    </location>
</feature>
<feature type="non-terminal residue" evidence="9">
    <location>
        <position position="513"/>
    </location>
</feature>
<evidence type="ECO:0000256" key="7">
    <source>
        <dbReference type="SAM" id="MobiDB-lite"/>
    </source>
</evidence>
<evidence type="ECO:0000256" key="5">
    <source>
        <dbReference type="ARBA" id="ARBA00023136"/>
    </source>
</evidence>
<feature type="region of interest" description="Disordered" evidence="7">
    <location>
        <begin position="209"/>
        <end position="354"/>
    </location>
</feature>
<dbReference type="OrthoDB" id="8925998at2759"/>
<keyword evidence="4 6" id="KW-1133">Transmembrane helix</keyword>
<dbReference type="PANTHER" id="PTHR12308:SF13">
    <property type="entry name" value="ANOCTAMIN-1"/>
    <property type="match status" value="1"/>
</dbReference>
<comment type="subcellular location">
    <subcellularLocation>
        <location evidence="1 6">Membrane</location>
        <topology evidence="1 6">Multi-pass membrane protein</topology>
    </subcellularLocation>
</comment>
<dbReference type="EMBL" id="CAAE01010277">
    <property type="protein sequence ID" value="CAF92931.1"/>
    <property type="molecule type" value="Genomic_DNA"/>
</dbReference>
<proteinExistence type="inferred from homology"/>
<feature type="region of interest" description="Disordered" evidence="7">
    <location>
        <begin position="429"/>
        <end position="513"/>
    </location>
</feature>
<evidence type="ECO:0000256" key="1">
    <source>
        <dbReference type="ARBA" id="ARBA00004141"/>
    </source>
</evidence>
<organism evidence="9">
    <name type="scientific">Tetraodon nigroviridis</name>
    <name type="common">Spotted green pufferfish</name>
    <name type="synonym">Chelonodon nigroviridis</name>
    <dbReference type="NCBI Taxonomy" id="99883"/>
    <lineage>
        <taxon>Eukaryota</taxon>
        <taxon>Metazoa</taxon>
        <taxon>Chordata</taxon>
        <taxon>Craniata</taxon>
        <taxon>Vertebrata</taxon>
        <taxon>Euteleostomi</taxon>
        <taxon>Actinopterygii</taxon>
        <taxon>Neopterygii</taxon>
        <taxon>Teleostei</taxon>
        <taxon>Neoteleostei</taxon>
        <taxon>Acanthomorphata</taxon>
        <taxon>Eupercaria</taxon>
        <taxon>Tetraodontiformes</taxon>
        <taxon>Tetradontoidea</taxon>
        <taxon>Tetraodontidae</taxon>
        <taxon>Tetraodon</taxon>
    </lineage>
</organism>
<accession>Q4T2F1</accession>
<feature type="compositionally biased region" description="Polar residues" evidence="7">
    <location>
        <begin position="500"/>
        <end position="513"/>
    </location>
</feature>
<evidence type="ECO:0000256" key="4">
    <source>
        <dbReference type="ARBA" id="ARBA00022989"/>
    </source>
</evidence>
<evidence type="ECO:0000256" key="3">
    <source>
        <dbReference type="ARBA" id="ARBA00022692"/>
    </source>
</evidence>
<sequence>MEICHPENNITMCPLCDRVCSYWKLSSACGTARASHLFDNPATVFFSIFMALWAAMFMEHWKRRQMRLNYEWDLTGFEDEEVSEGRVSVLKKLTQVLNTKSCDPHRITPGLNMSFKSCKSLSENTRNPNQRYVSSFNGPARPLTPALRQYTTERRRTLALLSDGEADLPRSSAGLHDQRGHDAPHDRRYLCYCVWSHFLPDLHQGCPPHELQSHHAQPRAADGQNDSSHHQPGGHSHPGRGLRSSRTLAHCAGSSKNPGPRGDPSPNRNPSPRGDPSPNRNPSPRGDLSPSRNPSPRGDPSPNRNPSPRGDPSPNRNPSPRGDPSPSRNPSPSKDPSPRKDPSPNRNPSPRRPYSPTCWSLVLLVLYSEPAGSIGAHDLVGIHPVWVCHAVRGVLSAGSALRSAKQHHRNTAGCQEVCDGAAATRGCQSQRHRNMVQHPERSSKSSSHHQRRLSSSPSPLTSSRGWSTSTSTARTAPCTASSTTRSPSSTSAASRRAGSPWTSCTWATPWTSA</sequence>
<protein>
    <recommendedName>
        <fullName evidence="6">Anoctamin</fullName>
    </recommendedName>
</protein>
<feature type="compositionally biased region" description="Low complexity" evidence="7">
    <location>
        <begin position="230"/>
        <end position="241"/>
    </location>
</feature>
<feature type="compositionally biased region" description="Low complexity" evidence="7">
    <location>
        <begin position="453"/>
        <end position="499"/>
    </location>
</feature>
<dbReference type="GO" id="GO:0005229">
    <property type="term" value="F:intracellularly calcium-gated chloride channel activity"/>
    <property type="evidence" value="ECO:0007669"/>
    <property type="project" value="TreeGrafter"/>
</dbReference>
<evidence type="ECO:0000256" key="2">
    <source>
        <dbReference type="ARBA" id="ARBA00009671"/>
    </source>
</evidence>
<evidence type="ECO:0000256" key="6">
    <source>
        <dbReference type="RuleBase" id="RU280814"/>
    </source>
</evidence>
<evidence type="ECO:0000313" key="9">
    <source>
        <dbReference type="EMBL" id="CAF92931.1"/>
    </source>
</evidence>
<dbReference type="InterPro" id="IPR007632">
    <property type="entry name" value="Anoctamin"/>
</dbReference>
<comment type="similarity">
    <text evidence="2 6">Belongs to the anoctamin family.</text>
</comment>
<dbReference type="PANTHER" id="PTHR12308">
    <property type="entry name" value="ANOCTAMIN"/>
    <property type="match status" value="1"/>
</dbReference>
<reference evidence="9" key="1">
    <citation type="journal article" date="2004" name="Nature">
        <title>Genome duplication in the teleost fish Tetraodon nigroviridis reveals the early vertebrate proto-karyotype.</title>
        <authorList>
            <person name="Jaillon O."/>
            <person name="Aury J.-M."/>
            <person name="Brunet F."/>
            <person name="Petit J.-L."/>
            <person name="Stange-Thomann N."/>
            <person name="Mauceli E."/>
            <person name="Bouneau L."/>
            <person name="Fischer C."/>
            <person name="Ozouf-Costaz C."/>
            <person name="Bernot A."/>
            <person name="Nicaud S."/>
            <person name="Jaffe D."/>
            <person name="Fisher S."/>
            <person name="Lutfalla G."/>
            <person name="Dossat C."/>
            <person name="Segurens B."/>
            <person name="Dasilva C."/>
            <person name="Salanoubat M."/>
            <person name="Levy M."/>
            <person name="Boudet N."/>
            <person name="Castellano S."/>
            <person name="Anthouard V."/>
            <person name="Jubin C."/>
            <person name="Castelli V."/>
            <person name="Katinka M."/>
            <person name="Vacherie B."/>
            <person name="Biemont C."/>
            <person name="Skalli Z."/>
            <person name="Cattolico L."/>
            <person name="Poulain J."/>
            <person name="De Berardinis V."/>
            <person name="Cruaud C."/>
            <person name="Duprat S."/>
            <person name="Brottier P."/>
            <person name="Coutanceau J.-P."/>
            <person name="Gouzy J."/>
            <person name="Parra G."/>
            <person name="Lardier G."/>
            <person name="Chapple C."/>
            <person name="McKernan K.J."/>
            <person name="McEwan P."/>
            <person name="Bosak S."/>
            <person name="Kellis M."/>
            <person name="Volff J.-N."/>
            <person name="Guigo R."/>
            <person name="Zody M.C."/>
            <person name="Mesirov J."/>
            <person name="Lindblad-Toh K."/>
            <person name="Birren B."/>
            <person name="Nusbaum C."/>
            <person name="Kahn D."/>
            <person name="Robinson-Rechavi M."/>
            <person name="Laudet V."/>
            <person name="Schachter V."/>
            <person name="Quetier F."/>
            <person name="Saurin W."/>
            <person name="Scarpelli C."/>
            <person name="Wincker P."/>
            <person name="Lander E.S."/>
            <person name="Weissenbach J."/>
            <person name="Roest Crollius H."/>
        </authorList>
    </citation>
    <scope>NUCLEOTIDE SEQUENCE [LARGE SCALE GENOMIC DNA]</scope>
</reference>
<gene>
    <name evidence="9" type="ORF">GSTENG00008366001</name>
</gene>
<dbReference type="GO" id="GO:0005886">
    <property type="term" value="C:plasma membrane"/>
    <property type="evidence" value="ECO:0007669"/>
    <property type="project" value="TreeGrafter"/>
</dbReference>
<comment type="caution">
    <text evidence="9">The sequence shown here is derived from an EMBL/GenBank/DDBJ whole genome shotgun (WGS) entry which is preliminary data.</text>
</comment>
<feature type="transmembrane region" description="Helical" evidence="6">
    <location>
        <begin position="42"/>
        <end position="58"/>
    </location>
</feature>
<dbReference type="InterPro" id="IPR049452">
    <property type="entry name" value="Anoctamin_TM"/>
</dbReference>
<feature type="compositionally biased region" description="Pro residues" evidence="7">
    <location>
        <begin position="261"/>
        <end position="281"/>
    </location>
</feature>
<feature type="domain" description="Anoctamin transmembrane" evidence="8">
    <location>
        <begin position="32"/>
        <end position="84"/>
    </location>
</feature>
<evidence type="ECO:0000259" key="8">
    <source>
        <dbReference type="Pfam" id="PF04547"/>
    </source>
</evidence>